<keyword evidence="3" id="KW-1185">Reference proteome</keyword>
<dbReference type="AlphaFoldDB" id="A0A4Z2IHJ5"/>
<sequence>MLVELRLSRRTSWGGSEGADGRGGEVMIRQMLSAAREVQRGKKGAVAAVHCIGTCWVESGMMLWRNGHHETMKATAHTHTTDPR</sequence>
<proteinExistence type="predicted"/>
<gene>
    <name evidence="2" type="ORF">EYF80_012293</name>
</gene>
<feature type="region of interest" description="Disordered" evidence="1">
    <location>
        <begin position="1"/>
        <end position="21"/>
    </location>
</feature>
<accession>A0A4Z2IHJ5</accession>
<dbReference type="EMBL" id="SRLO01000082">
    <property type="protein sequence ID" value="TNN77479.1"/>
    <property type="molecule type" value="Genomic_DNA"/>
</dbReference>
<evidence type="ECO:0000313" key="3">
    <source>
        <dbReference type="Proteomes" id="UP000314294"/>
    </source>
</evidence>
<evidence type="ECO:0000313" key="2">
    <source>
        <dbReference type="EMBL" id="TNN77479.1"/>
    </source>
</evidence>
<dbReference type="Proteomes" id="UP000314294">
    <property type="component" value="Unassembled WGS sequence"/>
</dbReference>
<reference evidence="2 3" key="1">
    <citation type="submission" date="2019-03" db="EMBL/GenBank/DDBJ databases">
        <title>First draft genome of Liparis tanakae, snailfish: a comprehensive survey of snailfish specific genes.</title>
        <authorList>
            <person name="Kim W."/>
            <person name="Song I."/>
            <person name="Jeong J.-H."/>
            <person name="Kim D."/>
            <person name="Kim S."/>
            <person name="Ryu S."/>
            <person name="Song J.Y."/>
            <person name="Lee S.K."/>
        </authorList>
    </citation>
    <scope>NUCLEOTIDE SEQUENCE [LARGE SCALE GENOMIC DNA]</scope>
    <source>
        <tissue evidence="2">Muscle</tissue>
    </source>
</reference>
<evidence type="ECO:0000256" key="1">
    <source>
        <dbReference type="SAM" id="MobiDB-lite"/>
    </source>
</evidence>
<comment type="caution">
    <text evidence="2">The sequence shown here is derived from an EMBL/GenBank/DDBJ whole genome shotgun (WGS) entry which is preliminary data.</text>
</comment>
<name>A0A4Z2IHJ5_9TELE</name>
<protein>
    <submittedName>
        <fullName evidence="2">Uncharacterized protein</fullName>
    </submittedName>
</protein>
<organism evidence="2 3">
    <name type="scientific">Liparis tanakae</name>
    <name type="common">Tanaka's snailfish</name>
    <dbReference type="NCBI Taxonomy" id="230148"/>
    <lineage>
        <taxon>Eukaryota</taxon>
        <taxon>Metazoa</taxon>
        <taxon>Chordata</taxon>
        <taxon>Craniata</taxon>
        <taxon>Vertebrata</taxon>
        <taxon>Euteleostomi</taxon>
        <taxon>Actinopterygii</taxon>
        <taxon>Neopterygii</taxon>
        <taxon>Teleostei</taxon>
        <taxon>Neoteleostei</taxon>
        <taxon>Acanthomorphata</taxon>
        <taxon>Eupercaria</taxon>
        <taxon>Perciformes</taxon>
        <taxon>Cottioidei</taxon>
        <taxon>Cottales</taxon>
        <taxon>Liparidae</taxon>
        <taxon>Liparis</taxon>
    </lineage>
</organism>